<reference evidence="2" key="1">
    <citation type="submission" date="2014-11" db="EMBL/GenBank/DDBJ databases">
        <authorList>
            <person name="Amaro Gonzalez C."/>
        </authorList>
    </citation>
    <scope>NUCLEOTIDE SEQUENCE</scope>
</reference>
<accession>A0A0E9SS33</accession>
<proteinExistence type="predicted"/>
<evidence type="ECO:0000313" key="2">
    <source>
        <dbReference type="EMBL" id="JAH43308.1"/>
    </source>
</evidence>
<dbReference type="EMBL" id="GBXM01065269">
    <property type="protein sequence ID" value="JAH43308.1"/>
    <property type="molecule type" value="Transcribed_RNA"/>
</dbReference>
<evidence type="ECO:0000256" key="1">
    <source>
        <dbReference type="SAM" id="MobiDB-lite"/>
    </source>
</evidence>
<dbReference type="AlphaFoldDB" id="A0A0E9SS33"/>
<organism evidence="2">
    <name type="scientific">Anguilla anguilla</name>
    <name type="common">European freshwater eel</name>
    <name type="synonym">Muraena anguilla</name>
    <dbReference type="NCBI Taxonomy" id="7936"/>
    <lineage>
        <taxon>Eukaryota</taxon>
        <taxon>Metazoa</taxon>
        <taxon>Chordata</taxon>
        <taxon>Craniata</taxon>
        <taxon>Vertebrata</taxon>
        <taxon>Euteleostomi</taxon>
        <taxon>Actinopterygii</taxon>
        <taxon>Neopterygii</taxon>
        <taxon>Teleostei</taxon>
        <taxon>Anguilliformes</taxon>
        <taxon>Anguillidae</taxon>
        <taxon>Anguilla</taxon>
    </lineage>
</organism>
<feature type="region of interest" description="Disordered" evidence="1">
    <location>
        <begin position="1"/>
        <end position="23"/>
    </location>
</feature>
<reference evidence="2" key="2">
    <citation type="journal article" date="2015" name="Fish Shellfish Immunol.">
        <title>Early steps in the European eel (Anguilla anguilla)-Vibrio vulnificus interaction in the gills: Role of the RtxA13 toxin.</title>
        <authorList>
            <person name="Callol A."/>
            <person name="Pajuelo D."/>
            <person name="Ebbesson L."/>
            <person name="Teles M."/>
            <person name="MacKenzie S."/>
            <person name="Amaro C."/>
        </authorList>
    </citation>
    <scope>NUCLEOTIDE SEQUENCE</scope>
</reference>
<name>A0A0E9SS33_ANGAN</name>
<sequence length="79" mass="9072">MGRERTLMKLRVSPGSRRKPDRREFRSWHRYRCGSQASLAPSACKLLVERQLYSLDMVAQLDGWAQLEAHALLNCGQGQ</sequence>
<protein>
    <submittedName>
        <fullName evidence="2">Uncharacterized protein</fullName>
    </submittedName>
</protein>